<feature type="compositionally biased region" description="Basic and acidic residues" evidence="1">
    <location>
        <begin position="102"/>
        <end position="130"/>
    </location>
</feature>
<comment type="caution">
    <text evidence="3">The sequence shown here is derived from an EMBL/GenBank/DDBJ whole genome shotgun (WGS) entry which is preliminary data.</text>
</comment>
<evidence type="ECO:0000256" key="2">
    <source>
        <dbReference type="SAM" id="SignalP"/>
    </source>
</evidence>
<dbReference type="Proteomes" id="UP000750711">
    <property type="component" value="Unassembled WGS sequence"/>
</dbReference>
<feature type="chain" id="PRO_5040455449" evidence="2">
    <location>
        <begin position="24"/>
        <end position="261"/>
    </location>
</feature>
<gene>
    <name evidence="3" type="ORF">GP486_004546</name>
</gene>
<keyword evidence="4" id="KW-1185">Reference proteome</keyword>
<feature type="compositionally biased region" description="Basic and acidic residues" evidence="1">
    <location>
        <begin position="156"/>
        <end position="171"/>
    </location>
</feature>
<proteinExistence type="predicted"/>
<feature type="compositionally biased region" description="Polar residues" evidence="1">
    <location>
        <begin position="90"/>
        <end position="101"/>
    </location>
</feature>
<evidence type="ECO:0000313" key="3">
    <source>
        <dbReference type="EMBL" id="KAH0558817.1"/>
    </source>
</evidence>
<feature type="region of interest" description="Disordered" evidence="1">
    <location>
        <begin position="70"/>
        <end position="178"/>
    </location>
</feature>
<name>A0A9P8RNX9_9PEZI</name>
<organism evidence="3 4">
    <name type="scientific">Trichoglossum hirsutum</name>
    <dbReference type="NCBI Taxonomy" id="265104"/>
    <lineage>
        <taxon>Eukaryota</taxon>
        <taxon>Fungi</taxon>
        <taxon>Dikarya</taxon>
        <taxon>Ascomycota</taxon>
        <taxon>Pezizomycotina</taxon>
        <taxon>Geoglossomycetes</taxon>
        <taxon>Geoglossales</taxon>
        <taxon>Geoglossaceae</taxon>
        <taxon>Trichoglossum</taxon>
    </lineage>
</organism>
<accession>A0A9P8RNX9</accession>
<feature type="signal peptide" evidence="2">
    <location>
        <begin position="1"/>
        <end position="23"/>
    </location>
</feature>
<protein>
    <submittedName>
        <fullName evidence="3">Uncharacterized protein</fullName>
    </submittedName>
</protein>
<evidence type="ECO:0000256" key="1">
    <source>
        <dbReference type="SAM" id="MobiDB-lite"/>
    </source>
</evidence>
<reference evidence="3" key="1">
    <citation type="submission" date="2021-03" db="EMBL/GenBank/DDBJ databases">
        <title>Comparative genomics and phylogenomic investigation of the class Geoglossomycetes provide insights into ecological specialization and systematics.</title>
        <authorList>
            <person name="Melie T."/>
            <person name="Pirro S."/>
            <person name="Miller A.N."/>
            <person name="Quandt A."/>
        </authorList>
    </citation>
    <scope>NUCLEOTIDE SEQUENCE</scope>
    <source>
        <strain evidence="3">CAQ_001_2017</strain>
    </source>
</reference>
<evidence type="ECO:0000313" key="4">
    <source>
        <dbReference type="Proteomes" id="UP000750711"/>
    </source>
</evidence>
<keyword evidence="2" id="KW-0732">Signal</keyword>
<sequence length="261" mass="27558">MAARRHYLIFNLLFSGGILTSVGQSTLPASCPVCEHNPLSAEDCKPNKPLRTTITVFLRTEKKKRELVIEQAESPRSSTPVAPPSLNAPPATQNISTTSSLQEHDSQQDGQKDASNASEDRRQPQLEDKGSQNYSPALSNELADGTSGLALPGKTLDGENAEKAVESERQGSEMGGQHAVGQEDLKVGIEGQLGQWGAGQGQQQMMSAVGAGFNGSGVGFPNMSWNGPGDFNNPIVNGMQAVMPNAGWGSFPNAMGKISPI</sequence>
<dbReference type="AlphaFoldDB" id="A0A9P8RNX9"/>
<dbReference type="EMBL" id="JAGHQM010000730">
    <property type="protein sequence ID" value="KAH0558817.1"/>
    <property type="molecule type" value="Genomic_DNA"/>
</dbReference>